<dbReference type="NCBIfam" id="TIGR01550">
    <property type="entry name" value="DOC_P1"/>
    <property type="match status" value="1"/>
</dbReference>
<dbReference type="GO" id="GO:0016301">
    <property type="term" value="F:kinase activity"/>
    <property type="evidence" value="ECO:0007669"/>
    <property type="project" value="InterPro"/>
</dbReference>
<sequence>MGFNYFTVTYAIKEHDFIIEESGGAHGINSIGLLQSILEHIQNDLYYPEFEDKISHLVFSVNKNHAFSDGNKRSSIALGAYFLEINGLEYCIDRFIIEMENITVQIADNKIEKDLLQKIIFSIINENEFSEQLKLEVIEAIA</sequence>
<name>A0A5C6Z1V2_9FLAO</name>
<dbReference type="Pfam" id="PF02661">
    <property type="entry name" value="Fic"/>
    <property type="match status" value="1"/>
</dbReference>
<dbReference type="Gene3D" id="1.20.120.1870">
    <property type="entry name" value="Fic/DOC protein, Fido domain"/>
    <property type="match status" value="1"/>
</dbReference>
<dbReference type="InterPro" id="IPR036597">
    <property type="entry name" value="Fido-like_dom_sf"/>
</dbReference>
<dbReference type="EMBL" id="VORT01000005">
    <property type="protein sequence ID" value="TXD73328.1"/>
    <property type="molecule type" value="Genomic_DNA"/>
</dbReference>
<organism evidence="2 3">
    <name type="scientific">Aequorivita antarctica</name>
    <dbReference type="NCBI Taxonomy" id="153266"/>
    <lineage>
        <taxon>Bacteria</taxon>
        <taxon>Pseudomonadati</taxon>
        <taxon>Bacteroidota</taxon>
        <taxon>Flavobacteriia</taxon>
        <taxon>Flavobacteriales</taxon>
        <taxon>Flavobacteriaceae</taxon>
        <taxon>Aequorivita</taxon>
    </lineage>
</organism>
<dbReference type="OrthoDB" id="9802752at2"/>
<evidence type="ECO:0000313" key="3">
    <source>
        <dbReference type="Proteomes" id="UP000321497"/>
    </source>
</evidence>
<dbReference type="RefSeq" id="WP_111846007.1">
    <property type="nucleotide sequence ID" value="NZ_UEGI01000033.1"/>
</dbReference>
<dbReference type="InterPro" id="IPR053737">
    <property type="entry name" value="Type_II_TA_Toxin"/>
</dbReference>
<comment type="caution">
    <text evidence="2">The sequence shown here is derived from an EMBL/GenBank/DDBJ whole genome shotgun (WGS) entry which is preliminary data.</text>
</comment>
<feature type="domain" description="Fido" evidence="1">
    <location>
        <begin position="6"/>
        <end position="125"/>
    </location>
</feature>
<gene>
    <name evidence="2" type="ORF">ESU54_09350</name>
</gene>
<dbReference type="AlphaFoldDB" id="A0A5C6Z1V2"/>
<evidence type="ECO:0000259" key="1">
    <source>
        <dbReference type="PROSITE" id="PS51459"/>
    </source>
</evidence>
<proteinExistence type="predicted"/>
<dbReference type="SUPFAM" id="SSF140931">
    <property type="entry name" value="Fic-like"/>
    <property type="match status" value="1"/>
</dbReference>
<evidence type="ECO:0000313" key="2">
    <source>
        <dbReference type="EMBL" id="TXD73328.1"/>
    </source>
</evidence>
<dbReference type="PROSITE" id="PS51459">
    <property type="entry name" value="FIDO"/>
    <property type="match status" value="1"/>
</dbReference>
<dbReference type="InterPro" id="IPR003812">
    <property type="entry name" value="Fido"/>
</dbReference>
<dbReference type="Proteomes" id="UP000321497">
    <property type="component" value="Unassembled WGS sequence"/>
</dbReference>
<dbReference type="InterPro" id="IPR006440">
    <property type="entry name" value="Doc"/>
</dbReference>
<keyword evidence="3" id="KW-1185">Reference proteome</keyword>
<dbReference type="PANTHER" id="PTHR39426">
    <property type="entry name" value="HOMOLOGY TO DEATH-ON-CURING PROTEIN OF PHAGE P1"/>
    <property type="match status" value="1"/>
</dbReference>
<reference evidence="2 3" key="1">
    <citation type="submission" date="2019-08" db="EMBL/GenBank/DDBJ databases">
        <title>Genome of Aequorivita antarctica SW49 (type strain).</title>
        <authorList>
            <person name="Bowman J.P."/>
        </authorList>
    </citation>
    <scope>NUCLEOTIDE SEQUENCE [LARGE SCALE GENOMIC DNA]</scope>
    <source>
        <strain evidence="2 3">SW49</strain>
    </source>
</reference>
<dbReference type="PANTHER" id="PTHR39426:SF1">
    <property type="entry name" value="HOMOLOGY TO DEATH-ON-CURING PROTEIN OF PHAGE P1"/>
    <property type="match status" value="1"/>
</dbReference>
<protein>
    <submittedName>
        <fullName evidence="2">Type II toxin-antitoxin system death-on-curing family toxin</fullName>
    </submittedName>
</protein>
<accession>A0A5C6Z1V2</accession>